<evidence type="ECO:0000313" key="2">
    <source>
        <dbReference type="Proteomes" id="UP000722791"/>
    </source>
</evidence>
<proteinExistence type="predicted"/>
<dbReference type="EMBL" id="BNCQ01000016">
    <property type="protein sequence ID" value="GIM04592.1"/>
    <property type="molecule type" value="Genomic_DNA"/>
</dbReference>
<dbReference type="Gene3D" id="6.10.340.10">
    <property type="match status" value="1"/>
</dbReference>
<comment type="caution">
    <text evidence="1">The sequence shown here is derived from an EMBL/GenBank/DDBJ whole genome shotgun (WGS) entry which is preliminary data.</text>
</comment>
<name>A0A8J4LPF1_9CHLO</name>
<feature type="non-terminal residue" evidence="1">
    <location>
        <position position="1"/>
    </location>
</feature>
<reference evidence="1" key="1">
    <citation type="journal article" date="2021" name="Proc. Natl. Acad. Sci. U.S.A.">
        <title>Three genomes in the algal genus Volvox reveal the fate of a haploid sex-determining region after a transition to homothallism.</title>
        <authorList>
            <person name="Yamamoto K."/>
            <person name="Hamaji T."/>
            <person name="Kawai-Toyooka H."/>
            <person name="Matsuzaki R."/>
            <person name="Takahashi F."/>
            <person name="Nishimura Y."/>
            <person name="Kawachi M."/>
            <person name="Noguchi H."/>
            <person name="Minakuchi Y."/>
            <person name="Umen J.G."/>
            <person name="Toyoda A."/>
            <person name="Nozaki H."/>
        </authorList>
    </citation>
    <scope>NUCLEOTIDE SEQUENCE</scope>
    <source>
        <strain evidence="1">NIES-3785</strain>
    </source>
</reference>
<accession>A0A8J4LPF1</accession>
<protein>
    <submittedName>
        <fullName evidence="1">Uncharacterized protein</fullName>
    </submittedName>
</protein>
<dbReference type="CDD" id="cd06225">
    <property type="entry name" value="HAMP"/>
    <property type="match status" value="1"/>
</dbReference>
<evidence type="ECO:0000313" key="1">
    <source>
        <dbReference type="EMBL" id="GIM04592.1"/>
    </source>
</evidence>
<dbReference type="AlphaFoldDB" id="A0A8J4LPF1"/>
<organism evidence="1 2">
    <name type="scientific">Volvox reticuliferus</name>
    <dbReference type="NCBI Taxonomy" id="1737510"/>
    <lineage>
        <taxon>Eukaryota</taxon>
        <taxon>Viridiplantae</taxon>
        <taxon>Chlorophyta</taxon>
        <taxon>core chlorophytes</taxon>
        <taxon>Chlorophyceae</taxon>
        <taxon>CS clade</taxon>
        <taxon>Chlamydomonadales</taxon>
        <taxon>Volvocaceae</taxon>
        <taxon>Volvox</taxon>
    </lineage>
</organism>
<dbReference type="Proteomes" id="UP000722791">
    <property type="component" value="Unassembled WGS sequence"/>
</dbReference>
<sequence length="99" mass="11486">RTKFAVIFILLAIILRLAAIIWGRHFAEQLVKPIRELVIAAKKVKNGDLTEEQQGRFRFTIEFKDKQRCVFCLTWSRDGYNGVQRAFGSQRLTCACRPN</sequence>
<gene>
    <name evidence="1" type="ORF">Vretimale_9144</name>
</gene>